<comment type="similarity">
    <text evidence="1">Belongs to the methyltransferase superfamily.</text>
</comment>
<protein>
    <recommendedName>
        <fullName evidence="4">Methyltransferase type 11 domain-containing protein</fullName>
    </recommendedName>
</protein>
<organism evidence="5 6">
    <name type="scientific">Tilletia horrida</name>
    <dbReference type="NCBI Taxonomy" id="155126"/>
    <lineage>
        <taxon>Eukaryota</taxon>
        <taxon>Fungi</taxon>
        <taxon>Dikarya</taxon>
        <taxon>Basidiomycota</taxon>
        <taxon>Ustilaginomycotina</taxon>
        <taxon>Exobasidiomycetes</taxon>
        <taxon>Tilletiales</taxon>
        <taxon>Tilletiaceae</taxon>
        <taxon>Tilletia</taxon>
    </lineage>
</organism>
<dbReference type="Gene3D" id="3.40.50.150">
    <property type="entry name" value="Vaccinia Virus protein VP39"/>
    <property type="match status" value="1"/>
</dbReference>
<evidence type="ECO:0000256" key="2">
    <source>
        <dbReference type="ARBA" id="ARBA00022603"/>
    </source>
</evidence>
<dbReference type="PANTHER" id="PTHR44942">
    <property type="entry name" value="METHYLTRANSF_11 DOMAIN-CONTAINING PROTEIN"/>
    <property type="match status" value="1"/>
</dbReference>
<dbReference type="CDD" id="cd02440">
    <property type="entry name" value="AdoMet_MTases"/>
    <property type="match status" value="1"/>
</dbReference>
<dbReference type="InterPro" id="IPR013216">
    <property type="entry name" value="Methyltransf_11"/>
</dbReference>
<name>A0AAN6GGG2_9BASI</name>
<evidence type="ECO:0000313" key="5">
    <source>
        <dbReference type="EMBL" id="KAK0532655.1"/>
    </source>
</evidence>
<sequence length="323" mass="36356">MSTSRLDTDKDKDGWDWELYMNGRPTYRDDVFSTILDFHKQNGGGDERIVDVGCGPGNSTIKLASDFKDVVGVDLFADHLPVATEYAHTHGVPRARFLQGSAEDLSLFEPGSVDLLTAFMAIHWIDKHRFLDEVRRVLRPGGTVAIVAYSSKAFLQSPAQARPSFDAFMSWLFSMGWTEAGSDPLKRATLEHNFACNDSLLKNIPIPAEHYTNETRVLWTAEGAGADGPHRTIFPDQTFALDERGPKCKDVVHRDDQACRKLYTFEQFKAYVGSFSVVKKHKDKAQFKDEYERRLTELEEAIGGADTKLDLSWEMAILLASRK</sequence>
<dbReference type="Proteomes" id="UP001176521">
    <property type="component" value="Unassembled WGS sequence"/>
</dbReference>
<reference evidence="5" key="1">
    <citation type="journal article" date="2023" name="PhytoFront">
        <title>Draft Genome Resources of Seven Strains of Tilletia horrida, Causal Agent of Kernel Smut of Rice.</title>
        <authorList>
            <person name="Khanal S."/>
            <person name="Antony Babu S."/>
            <person name="Zhou X.G."/>
        </authorList>
    </citation>
    <scope>NUCLEOTIDE SEQUENCE</scope>
    <source>
        <strain evidence="5">TX3</strain>
    </source>
</reference>
<evidence type="ECO:0000313" key="6">
    <source>
        <dbReference type="Proteomes" id="UP001176521"/>
    </source>
</evidence>
<dbReference type="SUPFAM" id="SSF53335">
    <property type="entry name" value="S-adenosyl-L-methionine-dependent methyltransferases"/>
    <property type="match status" value="1"/>
</dbReference>
<evidence type="ECO:0000259" key="4">
    <source>
        <dbReference type="Pfam" id="PF08241"/>
    </source>
</evidence>
<feature type="domain" description="Methyltransferase type 11" evidence="4">
    <location>
        <begin position="50"/>
        <end position="146"/>
    </location>
</feature>
<dbReference type="EMBL" id="JAPDMQ010000155">
    <property type="protein sequence ID" value="KAK0532655.1"/>
    <property type="molecule type" value="Genomic_DNA"/>
</dbReference>
<dbReference type="PANTHER" id="PTHR44942:SF4">
    <property type="entry name" value="METHYLTRANSFERASE TYPE 11 DOMAIN-CONTAINING PROTEIN"/>
    <property type="match status" value="1"/>
</dbReference>
<proteinExistence type="inferred from homology"/>
<dbReference type="InterPro" id="IPR029063">
    <property type="entry name" value="SAM-dependent_MTases_sf"/>
</dbReference>
<dbReference type="InterPro" id="IPR051052">
    <property type="entry name" value="Diverse_substrate_MTase"/>
</dbReference>
<dbReference type="AlphaFoldDB" id="A0AAN6GGG2"/>
<comment type="caution">
    <text evidence="5">The sequence shown here is derived from an EMBL/GenBank/DDBJ whole genome shotgun (WGS) entry which is preliminary data.</text>
</comment>
<dbReference type="GO" id="GO:0008757">
    <property type="term" value="F:S-adenosylmethionine-dependent methyltransferase activity"/>
    <property type="evidence" value="ECO:0007669"/>
    <property type="project" value="InterPro"/>
</dbReference>
<keyword evidence="3" id="KW-0808">Transferase</keyword>
<evidence type="ECO:0000256" key="1">
    <source>
        <dbReference type="ARBA" id="ARBA00008361"/>
    </source>
</evidence>
<evidence type="ECO:0000256" key="3">
    <source>
        <dbReference type="ARBA" id="ARBA00022679"/>
    </source>
</evidence>
<keyword evidence="2" id="KW-0489">Methyltransferase</keyword>
<gene>
    <name evidence="5" type="ORF">OC842_003232</name>
</gene>
<dbReference type="Pfam" id="PF08241">
    <property type="entry name" value="Methyltransf_11"/>
    <property type="match status" value="1"/>
</dbReference>
<dbReference type="GO" id="GO:0032259">
    <property type="term" value="P:methylation"/>
    <property type="evidence" value="ECO:0007669"/>
    <property type="project" value="UniProtKB-KW"/>
</dbReference>
<accession>A0AAN6GGG2</accession>
<keyword evidence="6" id="KW-1185">Reference proteome</keyword>